<dbReference type="Gene3D" id="1.10.260.40">
    <property type="entry name" value="lambda repressor-like DNA-binding domains"/>
    <property type="match status" value="1"/>
</dbReference>
<gene>
    <name evidence="2" type="ORF">ACFSCY_09410</name>
</gene>
<name>A0ABW4FKX5_9PSEU</name>
<dbReference type="PROSITE" id="PS50943">
    <property type="entry name" value="HTH_CROC1"/>
    <property type="match status" value="1"/>
</dbReference>
<dbReference type="Proteomes" id="UP001597145">
    <property type="component" value="Unassembled WGS sequence"/>
</dbReference>
<dbReference type="InterPro" id="IPR001387">
    <property type="entry name" value="Cro/C1-type_HTH"/>
</dbReference>
<evidence type="ECO:0000313" key="3">
    <source>
        <dbReference type="Proteomes" id="UP001597145"/>
    </source>
</evidence>
<comment type="caution">
    <text evidence="2">The sequence shown here is derived from an EMBL/GenBank/DDBJ whole genome shotgun (WGS) entry which is preliminary data.</text>
</comment>
<dbReference type="InterPro" id="IPR043917">
    <property type="entry name" value="DUF5753"/>
</dbReference>
<dbReference type="SMART" id="SM00530">
    <property type="entry name" value="HTH_XRE"/>
    <property type="match status" value="1"/>
</dbReference>
<dbReference type="Pfam" id="PF19054">
    <property type="entry name" value="DUF5753"/>
    <property type="match status" value="1"/>
</dbReference>
<dbReference type="RefSeq" id="WP_343981860.1">
    <property type="nucleotide sequence ID" value="NZ_BAAAJG010000015.1"/>
</dbReference>
<dbReference type="SUPFAM" id="SSF47413">
    <property type="entry name" value="lambda repressor-like DNA-binding domains"/>
    <property type="match status" value="1"/>
</dbReference>
<feature type="domain" description="HTH cro/C1-type" evidence="1">
    <location>
        <begin position="16"/>
        <end position="70"/>
    </location>
</feature>
<keyword evidence="3" id="KW-1185">Reference proteome</keyword>
<dbReference type="InterPro" id="IPR010982">
    <property type="entry name" value="Lambda_DNA-bd_dom_sf"/>
</dbReference>
<dbReference type="EMBL" id="JBHUCP010000005">
    <property type="protein sequence ID" value="MFD1529657.1"/>
    <property type="molecule type" value="Genomic_DNA"/>
</dbReference>
<organism evidence="2 3">
    <name type="scientific">Pseudonocardia aurantiaca</name>
    <dbReference type="NCBI Taxonomy" id="75290"/>
    <lineage>
        <taxon>Bacteria</taxon>
        <taxon>Bacillati</taxon>
        <taxon>Actinomycetota</taxon>
        <taxon>Actinomycetes</taxon>
        <taxon>Pseudonocardiales</taxon>
        <taxon>Pseudonocardiaceae</taxon>
        <taxon>Pseudonocardia</taxon>
    </lineage>
</organism>
<reference evidence="3" key="1">
    <citation type="journal article" date="2019" name="Int. J. Syst. Evol. Microbiol.">
        <title>The Global Catalogue of Microorganisms (GCM) 10K type strain sequencing project: providing services to taxonomists for standard genome sequencing and annotation.</title>
        <authorList>
            <consortium name="The Broad Institute Genomics Platform"/>
            <consortium name="The Broad Institute Genome Sequencing Center for Infectious Disease"/>
            <person name="Wu L."/>
            <person name="Ma J."/>
        </authorList>
    </citation>
    <scope>NUCLEOTIDE SEQUENCE [LARGE SCALE GENOMIC DNA]</scope>
    <source>
        <strain evidence="3">JCM 12165</strain>
    </source>
</reference>
<dbReference type="Pfam" id="PF13560">
    <property type="entry name" value="HTH_31"/>
    <property type="match status" value="1"/>
</dbReference>
<protein>
    <submittedName>
        <fullName evidence="2">Helix-turn-helix domain-containing protein</fullName>
    </submittedName>
</protein>
<evidence type="ECO:0000259" key="1">
    <source>
        <dbReference type="PROSITE" id="PS50943"/>
    </source>
</evidence>
<sequence length="278" mass="30373">MAQSPTVRRLQLGRELRRLREQAGVSRDDAAAELECGVSKISKIEGGKMTIALAEVKALLALYGVDADESEQILGVAREARKRVTHRVPEWVRAYVGLEAEAAEIKAFQIDLVPGLLQTEAYTRAITKAADPTRDPAEVERLVAIRRERQARLQSDSPPQLWVVLDEAAIRRVVGGPAVMREQLERLLEVARLPTVSLQLMPFAAGSHAAMGTAFTVFRLPDPPGGAVVVLEGLWSAEYVDRSQQVGAYSVVFDRLCASALDEQGSARAIEKAIGELR</sequence>
<evidence type="ECO:0000313" key="2">
    <source>
        <dbReference type="EMBL" id="MFD1529657.1"/>
    </source>
</evidence>
<dbReference type="CDD" id="cd00093">
    <property type="entry name" value="HTH_XRE"/>
    <property type="match status" value="1"/>
</dbReference>
<proteinExistence type="predicted"/>
<accession>A0ABW4FKX5</accession>